<protein>
    <recommendedName>
        <fullName evidence="11">Site-specific integrase</fullName>
    </recommendedName>
</protein>
<dbReference type="Proteomes" id="UP000286268">
    <property type="component" value="Chromosome"/>
</dbReference>
<evidence type="ECO:0000256" key="1">
    <source>
        <dbReference type="ARBA" id="ARBA00003283"/>
    </source>
</evidence>
<dbReference type="PANTHER" id="PTHR30349">
    <property type="entry name" value="PHAGE INTEGRASE-RELATED"/>
    <property type="match status" value="1"/>
</dbReference>
<dbReference type="InterPro" id="IPR010998">
    <property type="entry name" value="Integrase_recombinase_N"/>
</dbReference>
<feature type="domain" description="Tyr recombinase" evidence="7">
    <location>
        <begin position="171"/>
        <end position="379"/>
    </location>
</feature>
<keyword evidence="3" id="KW-0229">DNA integration</keyword>
<keyword evidence="10" id="KW-1185">Reference proteome</keyword>
<evidence type="ECO:0000313" key="10">
    <source>
        <dbReference type="Proteomes" id="UP000286268"/>
    </source>
</evidence>
<organism evidence="9 10">
    <name type="scientific">Clostridium manihotivorum</name>
    <dbReference type="NCBI Taxonomy" id="2320868"/>
    <lineage>
        <taxon>Bacteria</taxon>
        <taxon>Bacillati</taxon>
        <taxon>Bacillota</taxon>
        <taxon>Clostridia</taxon>
        <taxon>Eubacteriales</taxon>
        <taxon>Clostridiaceae</taxon>
        <taxon>Clostridium</taxon>
    </lineage>
</organism>
<dbReference type="SUPFAM" id="SSF56349">
    <property type="entry name" value="DNA breaking-rejoining enzymes"/>
    <property type="match status" value="1"/>
</dbReference>
<evidence type="ECO:0000259" key="8">
    <source>
        <dbReference type="PROSITE" id="PS51900"/>
    </source>
</evidence>
<keyword evidence="5" id="KW-0233">DNA recombination</keyword>
<dbReference type="Gene3D" id="1.10.150.130">
    <property type="match status" value="1"/>
</dbReference>
<evidence type="ECO:0000259" key="7">
    <source>
        <dbReference type="PROSITE" id="PS51898"/>
    </source>
</evidence>
<dbReference type="InterPro" id="IPR050090">
    <property type="entry name" value="Tyrosine_recombinase_XerCD"/>
</dbReference>
<dbReference type="Gene3D" id="1.10.443.10">
    <property type="entry name" value="Intergrase catalytic core"/>
    <property type="match status" value="1"/>
</dbReference>
<dbReference type="InterPro" id="IPR044068">
    <property type="entry name" value="CB"/>
</dbReference>
<dbReference type="EMBL" id="CP025746">
    <property type="protein sequence ID" value="QAA30364.1"/>
    <property type="molecule type" value="Genomic_DNA"/>
</dbReference>
<dbReference type="InterPro" id="IPR013762">
    <property type="entry name" value="Integrase-like_cat_sf"/>
</dbReference>
<feature type="domain" description="Core-binding (CB)" evidence="8">
    <location>
        <begin position="66"/>
        <end position="149"/>
    </location>
</feature>
<dbReference type="KEGG" id="cmah:C1I91_00960"/>
<dbReference type="AlphaFoldDB" id="A0A3R5QVD9"/>
<comment type="similarity">
    <text evidence="2">Belongs to the 'phage' integrase family.</text>
</comment>
<gene>
    <name evidence="9" type="ORF">C1I91_00960</name>
</gene>
<sequence>MKKSNGEGSINKYKNGWRATITIGRDDTGKLKRKQFYGRTKSEVISKMNDYKSKSTFGLISKDEKITLQEWMNFWLTNFKVNDSRPATIERYNGIYRNYIKNSEIGVIKLKDLKSSHVQAYYNTLAKNKSANIVKTLHKLLKSGINQACREQYIIINPCTGVKTPKVEEKEEVQAFSLIEQHSFLSYLDNSKHRLRTLFKLDLSTGLRLGEIIALRWCDIDFINNNIKISRTLKRVAKINSTSGNKTEIIEQPPKTKNSARTVPFPSSMISELNHHKRRQLEEKLKAGDAYNDNDLVFATELGHPIDGRNLSRSFHRILNNANISDKKFHSLRHTYATRLFERGVSLKTVQKLLGHSKLEITANIYTHVHLDEKIKAVELLNDVL</sequence>
<evidence type="ECO:0008006" key="11">
    <source>
        <dbReference type="Google" id="ProtNLM"/>
    </source>
</evidence>
<dbReference type="PROSITE" id="PS51898">
    <property type="entry name" value="TYR_RECOMBINASE"/>
    <property type="match status" value="1"/>
</dbReference>
<evidence type="ECO:0000256" key="5">
    <source>
        <dbReference type="ARBA" id="ARBA00023172"/>
    </source>
</evidence>
<dbReference type="CDD" id="cd01189">
    <property type="entry name" value="INT_ICEBs1_C_like"/>
    <property type="match status" value="1"/>
</dbReference>
<evidence type="ECO:0000256" key="4">
    <source>
        <dbReference type="ARBA" id="ARBA00023125"/>
    </source>
</evidence>
<dbReference type="PANTHER" id="PTHR30349:SF91">
    <property type="entry name" value="INTA PROTEIN"/>
    <property type="match status" value="1"/>
</dbReference>
<accession>A0A3R5QVD9</accession>
<evidence type="ECO:0000313" key="9">
    <source>
        <dbReference type="EMBL" id="QAA30364.1"/>
    </source>
</evidence>
<dbReference type="Pfam" id="PF00589">
    <property type="entry name" value="Phage_integrase"/>
    <property type="match status" value="1"/>
</dbReference>
<dbReference type="GO" id="GO:0015074">
    <property type="term" value="P:DNA integration"/>
    <property type="evidence" value="ECO:0007669"/>
    <property type="project" value="UniProtKB-KW"/>
</dbReference>
<dbReference type="OrthoDB" id="9785687at2"/>
<dbReference type="GO" id="GO:0006310">
    <property type="term" value="P:DNA recombination"/>
    <property type="evidence" value="ECO:0007669"/>
    <property type="project" value="UniProtKB-KW"/>
</dbReference>
<evidence type="ECO:0000256" key="6">
    <source>
        <dbReference type="PROSITE-ProRule" id="PRU01248"/>
    </source>
</evidence>
<name>A0A3R5QVD9_9CLOT</name>
<comment type="function">
    <text evidence="1">Site-specific tyrosine recombinase, which acts by catalyzing the cutting and rejoining of the recombining DNA molecules.</text>
</comment>
<evidence type="ECO:0000256" key="2">
    <source>
        <dbReference type="ARBA" id="ARBA00008857"/>
    </source>
</evidence>
<dbReference type="Pfam" id="PF14659">
    <property type="entry name" value="Phage_int_SAM_3"/>
    <property type="match status" value="1"/>
</dbReference>
<dbReference type="InterPro" id="IPR004107">
    <property type="entry name" value="Integrase_SAM-like_N"/>
</dbReference>
<keyword evidence="4 6" id="KW-0238">DNA-binding</keyword>
<dbReference type="PROSITE" id="PS51900">
    <property type="entry name" value="CB"/>
    <property type="match status" value="1"/>
</dbReference>
<dbReference type="RefSeq" id="WP_128210814.1">
    <property type="nucleotide sequence ID" value="NZ_CP025746.1"/>
</dbReference>
<dbReference type="GO" id="GO:0003677">
    <property type="term" value="F:DNA binding"/>
    <property type="evidence" value="ECO:0007669"/>
    <property type="project" value="UniProtKB-UniRule"/>
</dbReference>
<evidence type="ECO:0000256" key="3">
    <source>
        <dbReference type="ARBA" id="ARBA00022908"/>
    </source>
</evidence>
<reference evidence="9 10" key="1">
    <citation type="submission" date="2018-01" db="EMBL/GenBank/DDBJ databases">
        <title>Genome Sequencing and Assembly of Anaerobacter polyendosporus strain CT4.</title>
        <authorList>
            <person name="Tachaapaikoon C."/>
            <person name="Sutheeworapong S."/>
            <person name="Jenjaroenpun P."/>
            <person name="Wongsurawat T."/>
            <person name="Nookeaw I."/>
            <person name="Cheawchanlertfa P."/>
            <person name="Kosugi A."/>
            <person name="Cheevadhanarak S."/>
            <person name="Ratanakhanokchai K."/>
        </authorList>
    </citation>
    <scope>NUCLEOTIDE SEQUENCE [LARGE SCALE GENOMIC DNA]</scope>
    <source>
        <strain evidence="9 10">CT4</strain>
    </source>
</reference>
<dbReference type="InterPro" id="IPR011010">
    <property type="entry name" value="DNA_brk_join_enz"/>
</dbReference>
<dbReference type="InterPro" id="IPR002104">
    <property type="entry name" value="Integrase_catalytic"/>
</dbReference>
<proteinExistence type="inferred from homology"/>